<protein>
    <submittedName>
        <fullName evidence="4">ABC transporter B family member 27</fullName>
    </submittedName>
</protein>
<dbReference type="Proteomes" id="UP001152797">
    <property type="component" value="Unassembled WGS sequence"/>
</dbReference>
<accession>A0A9P1DRU6</accession>
<evidence type="ECO:0000256" key="1">
    <source>
        <dbReference type="SAM" id="MobiDB-lite"/>
    </source>
</evidence>
<dbReference type="PANTHER" id="PTHR10724">
    <property type="entry name" value="30S RIBOSOMAL PROTEIN S1"/>
    <property type="match status" value="1"/>
</dbReference>
<name>A0A9P1DRU6_9DINO</name>
<keyword evidence="5" id="KW-1185">Reference proteome</keyword>
<gene>
    <name evidence="3" type="ORF">C1SCF055_LOCUS39849</name>
</gene>
<dbReference type="InterPro" id="IPR050437">
    <property type="entry name" value="Ribos_protein_bS1-like"/>
</dbReference>
<reference evidence="4 5" key="2">
    <citation type="submission" date="2024-05" db="EMBL/GenBank/DDBJ databases">
        <authorList>
            <person name="Chen Y."/>
            <person name="Shah S."/>
            <person name="Dougan E. K."/>
            <person name="Thang M."/>
            <person name="Chan C."/>
        </authorList>
    </citation>
    <scope>NUCLEOTIDE SEQUENCE [LARGE SCALE GENOMIC DNA]</scope>
</reference>
<feature type="domain" description="S1 motif" evidence="2">
    <location>
        <begin position="303"/>
        <end position="365"/>
    </location>
</feature>
<dbReference type="AlphaFoldDB" id="A0A9P1DRU6"/>
<dbReference type="InterPro" id="IPR003029">
    <property type="entry name" value="S1_domain"/>
</dbReference>
<dbReference type="Gene3D" id="2.40.50.140">
    <property type="entry name" value="Nucleic acid-binding proteins"/>
    <property type="match status" value="1"/>
</dbReference>
<sequence length="393" mass="43653">MDRGPRPRQQMRPPARGRRNNEEEGPAVRRSSSAPGRGREAVQAAPEPRRERRRAASTGRPSQKPQRPTPKKKDWSHPEGKKFDELEVDSSVDGVVVNVGDYGVFADIGFEQNVILAIPRRFWRRFRRGDVLEDMKVVSVDLKARRATVTVQDVEEALQGSRVPLEELQEGNYVNGVVDSKNQYGIFVNIGAHLCHGRLSVPRFLGNQLIRGQVLRDLCIATVDVENKRVRLILEDLESAIADPEMVSLQTLTMDIEPGSEKKEAKVETETKAQPASERRAPKARSKAPKVEEPKKDLSLAVGDLVDGVVVTINNKGVWVDIGGPERALLEVPPELKSEFRRGDGVQGMRVEELPEDGAPVLSMEDPELEVEETKGKNKNKPQGKAKGKSLRG</sequence>
<feature type="compositionally biased region" description="Basic and acidic residues" evidence="1">
    <location>
        <begin position="71"/>
        <end position="82"/>
    </location>
</feature>
<feature type="region of interest" description="Disordered" evidence="1">
    <location>
        <begin position="257"/>
        <end position="294"/>
    </location>
</feature>
<dbReference type="InterPro" id="IPR012340">
    <property type="entry name" value="NA-bd_OB-fold"/>
</dbReference>
<evidence type="ECO:0000313" key="4">
    <source>
        <dbReference type="EMBL" id="CAL4802305.1"/>
    </source>
</evidence>
<dbReference type="GO" id="GO:0003735">
    <property type="term" value="F:structural constituent of ribosome"/>
    <property type="evidence" value="ECO:0007669"/>
    <property type="project" value="TreeGrafter"/>
</dbReference>
<evidence type="ECO:0000313" key="3">
    <source>
        <dbReference type="EMBL" id="CAI4014993.1"/>
    </source>
</evidence>
<dbReference type="PROSITE" id="PS50126">
    <property type="entry name" value="S1"/>
    <property type="match status" value="1"/>
</dbReference>
<reference evidence="3" key="1">
    <citation type="submission" date="2022-10" db="EMBL/GenBank/DDBJ databases">
        <authorList>
            <person name="Chen Y."/>
            <person name="Dougan E. K."/>
            <person name="Chan C."/>
            <person name="Rhodes N."/>
            <person name="Thang M."/>
        </authorList>
    </citation>
    <scope>NUCLEOTIDE SEQUENCE</scope>
</reference>
<dbReference type="GO" id="GO:0006412">
    <property type="term" value="P:translation"/>
    <property type="evidence" value="ECO:0007669"/>
    <property type="project" value="TreeGrafter"/>
</dbReference>
<organism evidence="3">
    <name type="scientific">Cladocopium goreaui</name>
    <dbReference type="NCBI Taxonomy" id="2562237"/>
    <lineage>
        <taxon>Eukaryota</taxon>
        <taxon>Sar</taxon>
        <taxon>Alveolata</taxon>
        <taxon>Dinophyceae</taxon>
        <taxon>Suessiales</taxon>
        <taxon>Symbiodiniaceae</taxon>
        <taxon>Cladocopium</taxon>
    </lineage>
</organism>
<dbReference type="SUPFAM" id="SSF50249">
    <property type="entry name" value="Nucleic acid-binding proteins"/>
    <property type="match status" value="3"/>
</dbReference>
<evidence type="ECO:0000259" key="2">
    <source>
        <dbReference type="PROSITE" id="PS50126"/>
    </source>
</evidence>
<comment type="caution">
    <text evidence="3">The sequence shown here is derived from an EMBL/GenBank/DDBJ whole genome shotgun (WGS) entry which is preliminary data.</text>
</comment>
<dbReference type="GO" id="GO:0003729">
    <property type="term" value="F:mRNA binding"/>
    <property type="evidence" value="ECO:0007669"/>
    <property type="project" value="TreeGrafter"/>
</dbReference>
<evidence type="ECO:0000313" key="5">
    <source>
        <dbReference type="Proteomes" id="UP001152797"/>
    </source>
</evidence>
<dbReference type="EMBL" id="CAMXCT010006511">
    <property type="protein sequence ID" value="CAI4014993.1"/>
    <property type="molecule type" value="Genomic_DNA"/>
</dbReference>
<proteinExistence type="predicted"/>
<dbReference type="EMBL" id="CAMXCT030006511">
    <property type="protein sequence ID" value="CAL4802305.1"/>
    <property type="molecule type" value="Genomic_DNA"/>
</dbReference>
<feature type="region of interest" description="Disordered" evidence="1">
    <location>
        <begin position="1"/>
        <end position="82"/>
    </location>
</feature>
<dbReference type="OrthoDB" id="6500128at2759"/>
<feature type="compositionally biased region" description="Basic and acidic residues" evidence="1">
    <location>
        <begin position="259"/>
        <end position="281"/>
    </location>
</feature>
<dbReference type="SMART" id="SM00316">
    <property type="entry name" value="S1"/>
    <property type="match status" value="3"/>
</dbReference>
<dbReference type="EMBL" id="CAMXCT020006511">
    <property type="protein sequence ID" value="CAL1168368.1"/>
    <property type="molecule type" value="Genomic_DNA"/>
</dbReference>
<feature type="compositionally biased region" description="Basic residues" evidence="1">
    <location>
        <begin position="377"/>
        <end position="393"/>
    </location>
</feature>
<feature type="region of interest" description="Disordered" evidence="1">
    <location>
        <begin position="349"/>
        <end position="393"/>
    </location>
</feature>